<evidence type="ECO:0000256" key="7">
    <source>
        <dbReference type="ARBA" id="ARBA00022729"/>
    </source>
</evidence>
<dbReference type="Pfam" id="PF00049">
    <property type="entry name" value="Insulin"/>
    <property type="match status" value="1"/>
</dbReference>
<dbReference type="InterPro" id="IPR022353">
    <property type="entry name" value="Insulin_CS"/>
</dbReference>
<accession>A0A8C2VUL3</accession>
<evidence type="ECO:0000256" key="3">
    <source>
        <dbReference type="ARBA" id="ARBA00011207"/>
    </source>
</evidence>
<evidence type="ECO:0000256" key="11">
    <source>
        <dbReference type="SAM" id="SignalP"/>
    </source>
</evidence>
<dbReference type="AlphaFoldDB" id="A0A8C2VUL3"/>
<dbReference type="Proteomes" id="UP000694398">
    <property type="component" value="Unassembled WGS sequence"/>
</dbReference>
<dbReference type="CDD" id="cd04365">
    <property type="entry name" value="IlGF_relaxin_like"/>
    <property type="match status" value="1"/>
</dbReference>
<dbReference type="InterPro" id="IPR022352">
    <property type="entry name" value="Ins/IGF/rlx"/>
</dbReference>
<dbReference type="PRINTS" id="PR00276">
    <property type="entry name" value="INSULINFAMLY"/>
</dbReference>
<dbReference type="InterPro" id="IPR051777">
    <property type="entry name" value="Insulin-like_neuro_ligands"/>
</dbReference>
<gene>
    <name evidence="13" type="primary">RLN3</name>
</gene>
<evidence type="ECO:0000256" key="2">
    <source>
        <dbReference type="ARBA" id="ARBA00009034"/>
    </source>
</evidence>
<dbReference type="CTD" id="117579"/>
<dbReference type="PANTHER" id="PTHR20968:SF0">
    <property type="entry name" value="RELAXIN-3"/>
    <property type="match status" value="1"/>
</dbReference>
<organism evidence="13 14">
    <name type="scientific">Chinchilla lanigera</name>
    <name type="common">Long-tailed chinchilla</name>
    <name type="synonym">Chinchilla villidera</name>
    <dbReference type="NCBI Taxonomy" id="34839"/>
    <lineage>
        <taxon>Eukaryota</taxon>
        <taxon>Metazoa</taxon>
        <taxon>Chordata</taxon>
        <taxon>Craniata</taxon>
        <taxon>Vertebrata</taxon>
        <taxon>Euteleostomi</taxon>
        <taxon>Mammalia</taxon>
        <taxon>Eutheria</taxon>
        <taxon>Euarchontoglires</taxon>
        <taxon>Glires</taxon>
        <taxon>Rodentia</taxon>
        <taxon>Hystricomorpha</taxon>
        <taxon>Chinchillidae</taxon>
        <taxon>Chinchilla</taxon>
    </lineage>
</organism>
<keyword evidence="14" id="KW-1185">Reference proteome</keyword>
<evidence type="ECO:0000313" key="14">
    <source>
        <dbReference type="Proteomes" id="UP000694398"/>
    </source>
</evidence>
<keyword evidence="4 10" id="KW-0964">Secreted</keyword>
<comment type="subunit">
    <text evidence="3">Heterodimer of a B chain and an A chain linked by two disulfide bonds.</text>
</comment>
<evidence type="ECO:0000256" key="1">
    <source>
        <dbReference type="ARBA" id="ARBA00004613"/>
    </source>
</evidence>
<evidence type="ECO:0000256" key="8">
    <source>
        <dbReference type="ARBA" id="ARBA00023157"/>
    </source>
</evidence>
<dbReference type="RefSeq" id="XP_005381140.1">
    <property type="nucleotide sequence ID" value="XM_005381083.2"/>
</dbReference>
<evidence type="ECO:0000259" key="12">
    <source>
        <dbReference type="SMART" id="SM00078"/>
    </source>
</evidence>
<keyword evidence="7 11" id="KW-0732">Signal</keyword>
<dbReference type="GeneID" id="102010155"/>
<dbReference type="GO" id="GO:0005179">
    <property type="term" value="F:hormone activity"/>
    <property type="evidence" value="ECO:0007669"/>
    <property type="project" value="UniProtKB-KW"/>
</dbReference>
<proteinExistence type="inferred from homology"/>
<dbReference type="SUPFAM" id="SSF56994">
    <property type="entry name" value="Insulin-like"/>
    <property type="match status" value="1"/>
</dbReference>
<reference evidence="13" key="1">
    <citation type="submission" date="2025-08" db="UniProtKB">
        <authorList>
            <consortium name="Ensembl"/>
        </authorList>
    </citation>
    <scope>IDENTIFICATION</scope>
</reference>
<dbReference type="GO" id="GO:0005576">
    <property type="term" value="C:extracellular region"/>
    <property type="evidence" value="ECO:0007669"/>
    <property type="project" value="UniProtKB-SubCell"/>
</dbReference>
<evidence type="ECO:0000313" key="13">
    <source>
        <dbReference type="Ensembl" id="ENSCLAP00000019090.1"/>
    </source>
</evidence>
<evidence type="ECO:0000256" key="10">
    <source>
        <dbReference type="RuleBase" id="RU000406"/>
    </source>
</evidence>
<evidence type="ECO:0000256" key="6">
    <source>
        <dbReference type="ARBA" id="ARBA00022702"/>
    </source>
</evidence>
<dbReference type="OMA" id="WGCSKRE"/>
<dbReference type="Ensembl" id="ENSCLAT00000019275.1">
    <property type="protein sequence ID" value="ENSCLAP00000019090.1"/>
    <property type="gene ID" value="ENSCLAG00000013074.1"/>
</dbReference>
<dbReference type="OrthoDB" id="9443437at2759"/>
<sequence>MARRALLLLLLLLAVWTRPGRRVPGAEARAAPYGVKLCGREFIRAVIFTCGGSRWRRTDALELQAAADAFEDADGNADSLAGELDDAVGSSEWLALAKSPQVFYGGRPSWQGAPGALRGSRDVLAGLSSTCCKWGCSKSEISSLC</sequence>
<evidence type="ECO:0000256" key="5">
    <source>
        <dbReference type="ARBA" id="ARBA00022685"/>
    </source>
</evidence>
<dbReference type="GO" id="GO:0001664">
    <property type="term" value="F:G protein-coupled receptor binding"/>
    <property type="evidence" value="ECO:0007669"/>
    <property type="project" value="TreeGrafter"/>
</dbReference>
<reference evidence="13" key="2">
    <citation type="submission" date="2025-09" db="UniProtKB">
        <authorList>
            <consortium name="Ensembl"/>
        </authorList>
    </citation>
    <scope>IDENTIFICATION</scope>
</reference>
<dbReference type="InterPro" id="IPR036438">
    <property type="entry name" value="Insulin-like_sf"/>
</dbReference>
<keyword evidence="6" id="KW-0372">Hormone</keyword>
<dbReference type="GeneTree" id="ENSGT00940000154396"/>
<dbReference type="PANTHER" id="PTHR20968">
    <property type="entry name" value="ILGF DOMAIN-CONTAINING PROTEIN"/>
    <property type="match status" value="1"/>
</dbReference>
<evidence type="ECO:0000256" key="9">
    <source>
        <dbReference type="ARBA" id="ARBA00040355"/>
    </source>
</evidence>
<dbReference type="SMART" id="SM00078">
    <property type="entry name" value="IlGF"/>
    <property type="match status" value="1"/>
</dbReference>
<dbReference type="PROSITE" id="PS00262">
    <property type="entry name" value="INSULIN"/>
    <property type="match status" value="1"/>
</dbReference>
<feature type="domain" description="Insulin-like" evidence="12">
    <location>
        <begin position="35"/>
        <end position="145"/>
    </location>
</feature>
<evidence type="ECO:0000256" key="4">
    <source>
        <dbReference type="ARBA" id="ARBA00022525"/>
    </source>
</evidence>
<keyword evidence="5" id="KW-0165">Cleavage on pair of basic residues</keyword>
<comment type="subcellular location">
    <subcellularLocation>
        <location evidence="1 10">Secreted</location>
    </subcellularLocation>
</comment>
<comment type="similarity">
    <text evidence="2 10">Belongs to the insulin family.</text>
</comment>
<dbReference type="InterPro" id="IPR016179">
    <property type="entry name" value="Insulin-like"/>
</dbReference>
<feature type="signal peptide" evidence="11">
    <location>
        <begin position="1"/>
        <end position="22"/>
    </location>
</feature>
<feature type="chain" id="PRO_5034737813" description="Relaxin-3" evidence="11">
    <location>
        <begin position="23"/>
        <end position="145"/>
    </location>
</feature>
<protein>
    <recommendedName>
        <fullName evidence="9">Relaxin-3</fullName>
    </recommendedName>
</protein>
<keyword evidence="8" id="KW-1015">Disulfide bond</keyword>
<name>A0A8C2VUL3_CHILA</name>